<accession>A0A376JAD0</accession>
<evidence type="ECO:0000313" key="2">
    <source>
        <dbReference type="EMBL" id="STE55428.1"/>
    </source>
</evidence>
<organism evidence="2 3">
    <name type="scientific">Escherichia coli</name>
    <dbReference type="NCBI Taxonomy" id="562"/>
    <lineage>
        <taxon>Bacteria</taxon>
        <taxon>Pseudomonadati</taxon>
        <taxon>Pseudomonadota</taxon>
        <taxon>Gammaproteobacteria</taxon>
        <taxon>Enterobacterales</taxon>
        <taxon>Enterobacteriaceae</taxon>
        <taxon>Escherichia</taxon>
    </lineage>
</organism>
<dbReference type="Proteomes" id="UP000255201">
    <property type="component" value="Unassembled WGS sequence"/>
</dbReference>
<protein>
    <submittedName>
        <fullName evidence="2">Uncharacterized protein</fullName>
    </submittedName>
</protein>
<evidence type="ECO:0000256" key="1">
    <source>
        <dbReference type="SAM" id="MobiDB-lite"/>
    </source>
</evidence>
<dbReference type="EMBL" id="UFZL01000001">
    <property type="protein sequence ID" value="STE55428.1"/>
    <property type="molecule type" value="Genomic_DNA"/>
</dbReference>
<gene>
    <name evidence="2" type="ORF">NCTC10764_01976</name>
</gene>
<dbReference type="AlphaFoldDB" id="A0A376JAD0"/>
<name>A0A376JAD0_ECOLX</name>
<reference evidence="2 3" key="1">
    <citation type="submission" date="2018-06" db="EMBL/GenBank/DDBJ databases">
        <authorList>
            <consortium name="Pathogen Informatics"/>
            <person name="Doyle S."/>
        </authorList>
    </citation>
    <scope>NUCLEOTIDE SEQUENCE [LARGE SCALE GENOMIC DNA]</scope>
    <source>
        <strain evidence="2 3">NCTC10764</strain>
    </source>
</reference>
<feature type="region of interest" description="Disordered" evidence="1">
    <location>
        <begin position="1"/>
        <end position="32"/>
    </location>
</feature>
<sequence length="32" mass="3486">MSSEKTVFPTESGRDHGGKPYFYGTADASAQY</sequence>
<evidence type="ECO:0000313" key="3">
    <source>
        <dbReference type="Proteomes" id="UP000255201"/>
    </source>
</evidence>
<proteinExistence type="predicted"/>